<proteinExistence type="predicted"/>
<dbReference type="Gene3D" id="1.10.287.950">
    <property type="entry name" value="Methyl-accepting chemotaxis protein"/>
    <property type="match status" value="1"/>
</dbReference>
<evidence type="ECO:0000256" key="1">
    <source>
        <dbReference type="PROSITE-ProRule" id="PRU00284"/>
    </source>
</evidence>
<dbReference type="STRING" id="373903.Hore_22640"/>
<evidence type="ECO:0000313" key="4">
    <source>
        <dbReference type="EMBL" id="ACL71009.1"/>
    </source>
</evidence>
<gene>
    <name evidence="4" type="ordered locus">Hore_22640</name>
</gene>
<evidence type="ECO:0000259" key="3">
    <source>
        <dbReference type="PROSITE" id="PS50111"/>
    </source>
</evidence>
<evidence type="ECO:0000313" key="5">
    <source>
        <dbReference type="Proteomes" id="UP000000719"/>
    </source>
</evidence>
<dbReference type="RefSeq" id="WP_015923978.1">
    <property type="nucleotide sequence ID" value="NC_011899.1"/>
</dbReference>
<keyword evidence="5" id="KW-1185">Reference proteome</keyword>
<feature type="domain" description="Methyl-accepting transducer" evidence="3">
    <location>
        <begin position="128"/>
        <end position="278"/>
    </location>
</feature>
<feature type="coiled-coil region" evidence="2">
    <location>
        <begin position="323"/>
        <end position="350"/>
    </location>
</feature>
<dbReference type="Pfam" id="PF00015">
    <property type="entry name" value="MCPsignal"/>
    <property type="match status" value="1"/>
</dbReference>
<evidence type="ECO:0000256" key="2">
    <source>
        <dbReference type="SAM" id="Coils"/>
    </source>
</evidence>
<dbReference type="HOGENOM" id="CLU_437930_0_0_9"/>
<sequence>MQEVIQSKNVKGRVIELVDWLDCVFKNSIEVLNGMIEHTGFLYGQISDRLPLLEEKVDNTAKEMESLTDFFIENNSEHNFSKVTRVVNDFKTKIEQVYSSLSARDEISSMLEGFLLNNSNDEQARILQVLQLIKELESVLNQLHILSINANIVAFKSGNNGAGFKVISDEINNLSQKIKDRYRVIENNIKSLHNWHGNFTTGIKQLVSEEEKIALDYRNKLESIFNNIFNALYDISEKLKEVTDSINKAINPVYDIIILLQNQDIIRQNVENLIKIIGKTRKEVSYLKKADLTDPVEIEKVFDVLTFLTDVSGLGQKLMDNIINQLYDSLFAIQNRLENMEKRLERLMENNSPDLFFSISDLESGGMTSKISFIFHKLMDFIPRLNRKLSCLLEEYLKLVDGSSGFFNNMDGIENGFNEIITISDWFCKIKLLAKIEFTKMENRNIFTGAIEKAIDDVINTSNRNNRIYTDLKNELEDEYGQFLNLANGNIESIRKAIQIIEESEEELKLSIKLIGSTVEDFRSAVLVLVKEVAEVNGNIKNAFALKEDGQKIIAYFKEVKEEVDKFKNGYLIGFKLNNQKGSNDRLNDLVNEFTSYLERKTASEELSDLNIDVGSEGGELTLF</sequence>
<reference evidence="4 5" key="1">
    <citation type="journal article" date="2009" name="PLoS ONE">
        <title>Genome analysis of the anaerobic thermohalophilic bacterium Halothermothrix orenii.</title>
        <authorList>
            <person name="Mavromatis K."/>
            <person name="Ivanova N."/>
            <person name="Anderson I."/>
            <person name="Lykidis A."/>
            <person name="Hooper S.D."/>
            <person name="Sun H."/>
            <person name="Kunin V."/>
            <person name="Lapidus A."/>
            <person name="Hugenholtz P."/>
            <person name="Patel B."/>
            <person name="Kyrpides N.C."/>
        </authorList>
    </citation>
    <scope>NUCLEOTIDE SEQUENCE [LARGE SCALE GENOMIC DNA]</scope>
    <source>
        <strain evidence="5">H 168 / OCM 544 / DSM 9562</strain>
    </source>
</reference>
<dbReference type="eggNOG" id="COG0840">
    <property type="taxonomic scope" value="Bacteria"/>
</dbReference>
<name>B8D0S3_HALOH</name>
<protein>
    <submittedName>
        <fullName evidence="4">Methyl-accepting chemotaxis sensory transducer</fullName>
    </submittedName>
</protein>
<dbReference type="AlphaFoldDB" id="B8D0S3"/>
<dbReference type="SUPFAM" id="SSF58104">
    <property type="entry name" value="Methyl-accepting chemotaxis protein (MCP) signaling domain"/>
    <property type="match status" value="1"/>
</dbReference>
<dbReference type="InterPro" id="IPR004089">
    <property type="entry name" value="MCPsignal_dom"/>
</dbReference>
<dbReference type="PROSITE" id="PS50111">
    <property type="entry name" value="CHEMOTAXIS_TRANSDUC_2"/>
    <property type="match status" value="1"/>
</dbReference>
<dbReference type="GO" id="GO:0007165">
    <property type="term" value="P:signal transduction"/>
    <property type="evidence" value="ECO:0007669"/>
    <property type="project" value="UniProtKB-KW"/>
</dbReference>
<keyword evidence="1" id="KW-0807">Transducer</keyword>
<dbReference type="Proteomes" id="UP000000719">
    <property type="component" value="Chromosome"/>
</dbReference>
<keyword evidence="2" id="KW-0175">Coiled coil</keyword>
<accession>B8D0S3</accession>
<dbReference type="KEGG" id="hor:Hore_22640"/>
<dbReference type="GO" id="GO:0016020">
    <property type="term" value="C:membrane"/>
    <property type="evidence" value="ECO:0007669"/>
    <property type="project" value="InterPro"/>
</dbReference>
<dbReference type="OrthoDB" id="2111145at2"/>
<dbReference type="EMBL" id="CP001098">
    <property type="protein sequence ID" value="ACL71009.1"/>
    <property type="molecule type" value="Genomic_DNA"/>
</dbReference>
<organism evidence="4 5">
    <name type="scientific">Halothermothrix orenii (strain H 168 / OCM 544 / DSM 9562)</name>
    <dbReference type="NCBI Taxonomy" id="373903"/>
    <lineage>
        <taxon>Bacteria</taxon>
        <taxon>Bacillati</taxon>
        <taxon>Bacillota</taxon>
        <taxon>Clostridia</taxon>
        <taxon>Halanaerobiales</taxon>
        <taxon>Halothermotrichaceae</taxon>
        <taxon>Halothermothrix</taxon>
    </lineage>
</organism>